<dbReference type="OrthoDB" id="3176171at2759"/>
<dbReference type="PANTHER" id="PTHR47972:SF28">
    <property type="entry name" value="KINESIN-LIKE PROTEIN KLP-3"/>
    <property type="match status" value="1"/>
</dbReference>
<evidence type="ECO:0000256" key="3">
    <source>
        <dbReference type="ARBA" id="ARBA00022840"/>
    </source>
</evidence>
<dbReference type="Pfam" id="PF00225">
    <property type="entry name" value="Kinesin"/>
    <property type="match status" value="1"/>
</dbReference>
<dbReference type="GO" id="GO:0008017">
    <property type="term" value="F:microtubule binding"/>
    <property type="evidence" value="ECO:0007669"/>
    <property type="project" value="InterPro"/>
</dbReference>
<dbReference type="SUPFAM" id="SSF52540">
    <property type="entry name" value="P-loop containing nucleoside triphosphate hydrolases"/>
    <property type="match status" value="1"/>
</dbReference>
<evidence type="ECO:0000313" key="9">
    <source>
        <dbReference type="EMBL" id="VDN02938.1"/>
    </source>
</evidence>
<dbReference type="PRINTS" id="PR00380">
    <property type="entry name" value="KINESINHEAVY"/>
</dbReference>
<evidence type="ECO:0000256" key="7">
    <source>
        <dbReference type="SAM" id="Coils"/>
    </source>
</evidence>
<dbReference type="STRING" id="103827.A0A0N5CYY4"/>
<keyword evidence="2 5" id="KW-0547">Nucleotide-binding</keyword>
<proteinExistence type="inferred from homology"/>
<dbReference type="PROSITE" id="PS50067">
    <property type="entry name" value="KINESIN_MOTOR_2"/>
    <property type="match status" value="1"/>
</dbReference>
<dbReference type="InterPro" id="IPR027417">
    <property type="entry name" value="P-loop_NTPase"/>
</dbReference>
<evidence type="ECO:0000256" key="6">
    <source>
        <dbReference type="RuleBase" id="RU000394"/>
    </source>
</evidence>
<keyword evidence="6" id="KW-0493">Microtubule</keyword>
<feature type="binding site" evidence="5">
    <location>
        <begin position="261"/>
        <end position="268"/>
    </location>
    <ligand>
        <name>ATP</name>
        <dbReference type="ChEBI" id="CHEBI:30616"/>
    </ligand>
</feature>
<keyword evidence="7" id="KW-0175">Coiled coil</keyword>
<evidence type="ECO:0000256" key="5">
    <source>
        <dbReference type="PROSITE-ProRule" id="PRU00283"/>
    </source>
</evidence>
<dbReference type="Gene3D" id="3.40.850.10">
    <property type="entry name" value="Kinesin motor domain"/>
    <property type="match status" value="1"/>
</dbReference>
<organism evidence="11">
    <name type="scientific">Thelazia callipaeda</name>
    <name type="common">Oriental eyeworm</name>
    <name type="synonym">Parasitic nematode</name>
    <dbReference type="NCBI Taxonomy" id="103827"/>
    <lineage>
        <taxon>Eukaryota</taxon>
        <taxon>Metazoa</taxon>
        <taxon>Ecdysozoa</taxon>
        <taxon>Nematoda</taxon>
        <taxon>Chromadorea</taxon>
        <taxon>Rhabditida</taxon>
        <taxon>Spirurina</taxon>
        <taxon>Spiruromorpha</taxon>
        <taxon>Thelazioidea</taxon>
        <taxon>Thelaziidae</taxon>
        <taxon>Thelazia</taxon>
    </lineage>
</organism>
<dbReference type="FunFam" id="3.40.850.10:FF:000113">
    <property type="entry name" value="Kinesin-like protein"/>
    <property type="match status" value="1"/>
</dbReference>
<gene>
    <name evidence="9" type="ORF">TCLT_LOCUS5667</name>
</gene>
<dbReference type="GO" id="GO:0003777">
    <property type="term" value="F:microtubule motor activity"/>
    <property type="evidence" value="ECO:0007669"/>
    <property type="project" value="InterPro"/>
</dbReference>
<dbReference type="EMBL" id="UYYF01004355">
    <property type="protein sequence ID" value="VDN02938.1"/>
    <property type="molecule type" value="Genomic_DNA"/>
</dbReference>
<feature type="domain" description="Kinesin motor" evidence="8">
    <location>
        <begin position="183"/>
        <end position="498"/>
    </location>
</feature>
<protein>
    <recommendedName>
        <fullName evidence="6">Kinesin-like protein</fullName>
    </recommendedName>
</protein>
<evidence type="ECO:0000256" key="1">
    <source>
        <dbReference type="ARBA" id="ARBA00004245"/>
    </source>
</evidence>
<keyword evidence="10" id="KW-1185">Reference proteome</keyword>
<dbReference type="InterPro" id="IPR036961">
    <property type="entry name" value="Kinesin_motor_dom_sf"/>
</dbReference>
<evidence type="ECO:0000256" key="2">
    <source>
        <dbReference type="ARBA" id="ARBA00022741"/>
    </source>
</evidence>
<comment type="subcellular location">
    <subcellularLocation>
        <location evidence="1">Cytoplasm</location>
        <location evidence="1">Cytoskeleton</location>
    </subcellularLocation>
</comment>
<reference evidence="9 10" key="2">
    <citation type="submission" date="2018-11" db="EMBL/GenBank/DDBJ databases">
        <authorList>
            <consortium name="Pathogen Informatics"/>
        </authorList>
    </citation>
    <scope>NUCLEOTIDE SEQUENCE [LARGE SCALE GENOMIC DNA]</scope>
</reference>
<accession>A0A0N5CYY4</accession>
<sequence length="526" mass="59550">MMDIYQIGDLFCKCKCSHEVESRMTGIKENILEAHLEVKNHLIRNLEDIIDEQEARIQNMDDFINGRIKSLSVRNNILKGISLLSLEFGTLSNENLALKEALVHAQRSVRLLQLKLENCSISEGELVKISKDMQEETRNDILIVQKNLVTRIDSFMKSLVKRYQREVDARKRLHNQLVELNGNIRVFCRIRPSIGTCEKSLLIDPYNNSSITVNGINGERRKFSFDRNFDENHSQAEIFEEIIPIIKSCMDGYNVCIFAYGHTGSGKTYTMEGPGDDPGIYKRSLIYLFQLAKERRSDFDYTIFISMLEIYNEKIRDLLSKNKSNLSIKIGDSGALEIPGLLVTKIKTLEEVQEVLERGRHNRACAKTDLNDQSSRSHVIVRIQIKAVNRTTNTISESRLNLVDLAGSERVSQSGATGQQLKEAQCINRSLSELGNVVTALRERQQHIPFRNSQLTRLLEDCLNGDSKTLVVVQLAPEAATIQETVSSLNFANKVSRVQTRKANGKNLQVCYGSLSVSSGNSRYCL</sequence>
<dbReference type="GO" id="GO:0005874">
    <property type="term" value="C:microtubule"/>
    <property type="evidence" value="ECO:0007669"/>
    <property type="project" value="UniProtKB-KW"/>
</dbReference>
<dbReference type="WBParaSite" id="TCLT_0000567801-mRNA-1">
    <property type="protein sequence ID" value="TCLT_0000567801-mRNA-1"/>
    <property type="gene ID" value="TCLT_0000567801"/>
</dbReference>
<evidence type="ECO:0000313" key="11">
    <source>
        <dbReference type="WBParaSite" id="TCLT_0000567801-mRNA-1"/>
    </source>
</evidence>
<evidence type="ECO:0000256" key="4">
    <source>
        <dbReference type="ARBA" id="ARBA00023212"/>
    </source>
</evidence>
<dbReference type="InterPro" id="IPR019821">
    <property type="entry name" value="Kinesin_motor_CS"/>
</dbReference>
<keyword evidence="3 5" id="KW-0067">ATP-binding</keyword>
<reference evidence="11" key="1">
    <citation type="submission" date="2016-04" db="UniProtKB">
        <authorList>
            <consortium name="WormBaseParasite"/>
        </authorList>
    </citation>
    <scope>IDENTIFICATION</scope>
</reference>
<keyword evidence="4" id="KW-0206">Cytoskeleton</keyword>
<dbReference type="OMA" id="MDNGVVH"/>
<dbReference type="GO" id="GO:0007018">
    <property type="term" value="P:microtubule-based movement"/>
    <property type="evidence" value="ECO:0007669"/>
    <property type="project" value="InterPro"/>
</dbReference>
<dbReference type="AlphaFoldDB" id="A0A0N5CYY4"/>
<keyword evidence="5 6" id="KW-0505">Motor protein</keyword>
<dbReference type="Proteomes" id="UP000276776">
    <property type="component" value="Unassembled WGS sequence"/>
</dbReference>
<keyword evidence="4" id="KW-0963">Cytoplasm</keyword>
<feature type="coiled-coil region" evidence="7">
    <location>
        <begin position="36"/>
        <end position="63"/>
    </location>
</feature>
<name>A0A0N5CYY4_THECL</name>
<comment type="similarity">
    <text evidence="5 6">Belongs to the TRAFAC class myosin-kinesin ATPase superfamily. Kinesin family.</text>
</comment>
<dbReference type="GO" id="GO:0005524">
    <property type="term" value="F:ATP binding"/>
    <property type="evidence" value="ECO:0007669"/>
    <property type="project" value="UniProtKB-UniRule"/>
</dbReference>
<evidence type="ECO:0000313" key="10">
    <source>
        <dbReference type="Proteomes" id="UP000276776"/>
    </source>
</evidence>
<evidence type="ECO:0000259" key="8">
    <source>
        <dbReference type="PROSITE" id="PS50067"/>
    </source>
</evidence>
<dbReference type="PROSITE" id="PS00411">
    <property type="entry name" value="KINESIN_MOTOR_1"/>
    <property type="match status" value="1"/>
</dbReference>
<dbReference type="PANTHER" id="PTHR47972">
    <property type="entry name" value="KINESIN-LIKE PROTEIN KLP-3"/>
    <property type="match status" value="1"/>
</dbReference>
<dbReference type="InterPro" id="IPR001752">
    <property type="entry name" value="Kinesin_motor_dom"/>
</dbReference>
<dbReference type="SMART" id="SM00129">
    <property type="entry name" value="KISc"/>
    <property type="match status" value="1"/>
</dbReference>
<dbReference type="InterPro" id="IPR027640">
    <property type="entry name" value="Kinesin-like_fam"/>
</dbReference>